<gene>
    <name evidence="20" type="ORF">CHS0354_035359</name>
</gene>
<dbReference type="GO" id="GO:0033499">
    <property type="term" value="P:galactose catabolic process via UDP-galactose, Leloir pathway"/>
    <property type="evidence" value="ECO:0007669"/>
    <property type="project" value="TreeGrafter"/>
</dbReference>
<dbReference type="FunFam" id="3.30.428.10:FF:000002">
    <property type="entry name" value="Galactose-1-phosphate uridylyltransferase"/>
    <property type="match status" value="1"/>
</dbReference>
<proteinExistence type="inferred from homology"/>
<evidence type="ECO:0000256" key="15">
    <source>
        <dbReference type="ARBA" id="ARBA00023277"/>
    </source>
</evidence>
<keyword evidence="12 17" id="KW-1133">Transmembrane helix</keyword>
<comment type="pathway">
    <text evidence="4 16">Carbohydrate metabolism; galactose metabolism.</text>
</comment>
<evidence type="ECO:0000256" key="4">
    <source>
        <dbReference type="ARBA" id="ARBA00004947"/>
    </source>
</evidence>
<dbReference type="InterPro" id="IPR005849">
    <property type="entry name" value="GalP_Utransf_N"/>
</dbReference>
<evidence type="ECO:0000256" key="1">
    <source>
        <dbReference type="ARBA" id="ARBA00001107"/>
    </source>
</evidence>
<feature type="transmembrane region" description="Helical" evidence="17">
    <location>
        <begin position="61"/>
        <end position="78"/>
    </location>
</feature>
<accession>A0AAE0VN15</accession>
<reference evidence="20" key="1">
    <citation type="journal article" date="2021" name="Genome Biol. Evol.">
        <title>A High-Quality Reference Genome for a Parasitic Bivalve with Doubly Uniparental Inheritance (Bivalvia: Unionida).</title>
        <authorList>
            <person name="Smith C.H."/>
        </authorList>
    </citation>
    <scope>NUCLEOTIDE SEQUENCE</scope>
    <source>
        <strain evidence="20">CHS0354</strain>
    </source>
</reference>
<dbReference type="PANTHER" id="PTHR11943">
    <property type="entry name" value="GALACTOSE-1-PHOSPHATE URIDYLYLTRANSFERASE"/>
    <property type="match status" value="1"/>
</dbReference>
<reference evidence="20" key="3">
    <citation type="submission" date="2023-05" db="EMBL/GenBank/DDBJ databases">
        <authorList>
            <person name="Smith C.H."/>
        </authorList>
    </citation>
    <scope>NUCLEOTIDE SEQUENCE</scope>
    <source>
        <strain evidence="20">CHS0354</strain>
        <tissue evidence="20">Mantle</tissue>
    </source>
</reference>
<name>A0AAE0VN15_9BIVA</name>
<comment type="caution">
    <text evidence="20">The sequence shown here is derived from an EMBL/GenBank/DDBJ whole genome shotgun (WGS) entry which is preliminary data.</text>
</comment>
<sequence length="462" mass="51933">MVMLYTPGPNNSMLAVSGANFGLQRTIPHLLGVSLGFGFMVFLVGLGAGQIMQTSPIVQRIMRLGGILFILWFAWKIASVPANKPGEDVNISSKAEKRNKPLTFIQATLFQWINGKAWMITASMEYPHRRYNPLTGEWVLVSPHRTKRPWQGKLEKPSAEKKPEFDAGCYLCPGNLRAGGKQNPPYAGIYIFENDFAALLKDLPEEDTPRSELFNALPVKGECRVICFSPKHNLTLPLMSLSEIGGVITAWQQQTAELSSRYKYVQVFENKGEMMGCSNPHPHGQIWAGDFIPTLVAQEDKMQREYFTRHSRPLLKDYAEQESAHGIRTVAENESWLAVVPYWAVWPYELLLLPKRHVPALPSLTPVESTHLAEVLKNILTRYDNLIQLSYPYSMGWHQALSGAEAYSGLHVHFYPPLLRSAEVKKFMVGYEMLAESQRDISPETAADTLRALSSVHYTGIA</sequence>
<dbReference type="GO" id="GO:0008108">
    <property type="term" value="F:UDP-glucose:hexose-1-phosphate uridylyltransferase activity"/>
    <property type="evidence" value="ECO:0007669"/>
    <property type="project" value="UniProtKB-EC"/>
</dbReference>
<keyword evidence="14 16" id="KW-0299">Galactose metabolism</keyword>
<evidence type="ECO:0000256" key="2">
    <source>
        <dbReference type="ARBA" id="ARBA00001947"/>
    </source>
</evidence>
<keyword evidence="6" id="KW-1003">Cell membrane</keyword>
<evidence type="ECO:0000256" key="5">
    <source>
        <dbReference type="ARBA" id="ARBA00010951"/>
    </source>
</evidence>
<evidence type="ECO:0000256" key="11">
    <source>
        <dbReference type="ARBA" id="ARBA00022833"/>
    </source>
</evidence>
<comment type="catalytic activity">
    <reaction evidence="1 16">
        <text>alpha-D-galactose 1-phosphate + UDP-alpha-D-glucose = alpha-D-glucose 1-phosphate + UDP-alpha-D-galactose</text>
        <dbReference type="Rhea" id="RHEA:13989"/>
        <dbReference type="ChEBI" id="CHEBI:58336"/>
        <dbReference type="ChEBI" id="CHEBI:58601"/>
        <dbReference type="ChEBI" id="CHEBI:58885"/>
        <dbReference type="ChEBI" id="CHEBI:66914"/>
        <dbReference type="EC" id="2.7.7.12"/>
    </reaction>
</comment>
<dbReference type="Pfam" id="PF01810">
    <property type="entry name" value="LysE"/>
    <property type="match status" value="1"/>
</dbReference>
<dbReference type="Gene3D" id="3.30.428.10">
    <property type="entry name" value="HIT-like"/>
    <property type="match status" value="2"/>
</dbReference>
<evidence type="ECO:0000256" key="7">
    <source>
        <dbReference type="ARBA" id="ARBA00022679"/>
    </source>
</evidence>
<dbReference type="InterPro" id="IPR001937">
    <property type="entry name" value="GalP_UDPtransf1"/>
</dbReference>
<comment type="cofactor">
    <cofactor evidence="2">
        <name>Zn(2+)</name>
        <dbReference type="ChEBI" id="CHEBI:29105"/>
    </cofactor>
</comment>
<dbReference type="InterPro" id="IPR036265">
    <property type="entry name" value="HIT-like_sf"/>
</dbReference>
<organism evidence="20 21">
    <name type="scientific">Potamilus streckersoni</name>
    <dbReference type="NCBI Taxonomy" id="2493646"/>
    <lineage>
        <taxon>Eukaryota</taxon>
        <taxon>Metazoa</taxon>
        <taxon>Spiralia</taxon>
        <taxon>Lophotrochozoa</taxon>
        <taxon>Mollusca</taxon>
        <taxon>Bivalvia</taxon>
        <taxon>Autobranchia</taxon>
        <taxon>Heteroconchia</taxon>
        <taxon>Palaeoheterodonta</taxon>
        <taxon>Unionida</taxon>
        <taxon>Unionoidea</taxon>
        <taxon>Unionidae</taxon>
        <taxon>Ambleminae</taxon>
        <taxon>Lampsilini</taxon>
        <taxon>Potamilus</taxon>
    </lineage>
</organism>
<dbReference type="GO" id="GO:0005737">
    <property type="term" value="C:cytoplasm"/>
    <property type="evidence" value="ECO:0007669"/>
    <property type="project" value="TreeGrafter"/>
</dbReference>
<dbReference type="NCBIfam" id="TIGR00209">
    <property type="entry name" value="galT_1"/>
    <property type="match status" value="1"/>
</dbReference>
<dbReference type="PANTHER" id="PTHR11943:SF1">
    <property type="entry name" value="GALACTOSE-1-PHOSPHATE URIDYLYLTRANSFERASE"/>
    <property type="match status" value="1"/>
</dbReference>
<evidence type="ECO:0000256" key="16">
    <source>
        <dbReference type="RuleBase" id="RU000506"/>
    </source>
</evidence>
<keyword evidence="10 16" id="KW-0479">Metal-binding</keyword>
<dbReference type="GO" id="GO:0005886">
    <property type="term" value="C:plasma membrane"/>
    <property type="evidence" value="ECO:0007669"/>
    <property type="project" value="UniProtKB-SubCell"/>
</dbReference>
<evidence type="ECO:0000313" key="20">
    <source>
        <dbReference type="EMBL" id="KAK3584278.1"/>
    </source>
</evidence>
<dbReference type="SUPFAM" id="SSF54197">
    <property type="entry name" value="HIT-like"/>
    <property type="match status" value="2"/>
</dbReference>
<feature type="transmembrane region" description="Helical" evidence="17">
    <location>
        <begin position="27"/>
        <end position="49"/>
    </location>
</feature>
<evidence type="ECO:0000259" key="18">
    <source>
        <dbReference type="Pfam" id="PF01087"/>
    </source>
</evidence>
<evidence type="ECO:0000256" key="8">
    <source>
        <dbReference type="ARBA" id="ARBA00022692"/>
    </source>
</evidence>
<evidence type="ECO:0000256" key="10">
    <source>
        <dbReference type="ARBA" id="ARBA00022723"/>
    </source>
</evidence>
<feature type="domain" description="Galactose-1-phosphate uridyl transferase N-terminal" evidence="18">
    <location>
        <begin position="125"/>
        <end position="293"/>
    </location>
</feature>
<comment type="subcellular location">
    <subcellularLocation>
        <location evidence="3">Cell membrane</location>
        <topology evidence="3">Multi-pass membrane protein</topology>
    </subcellularLocation>
</comment>
<evidence type="ECO:0000259" key="19">
    <source>
        <dbReference type="Pfam" id="PF02744"/>
    </source>
</evidence>
<reference evidence="20" key="2">
    <citation type="journal article" date="2021" name="Genome Biol. Evol.">
        <title>Developing a high-quality reference genome for a parasitic bivalve with doubly uniparental inheritance (Bivalvia: Unionida).</title>
        <authorList>
            <person name="Smith C.H."/>
        </authorList>
    </citation>
    <scope>NUCLEOTIDE SEQUENCE</scope>
    <source>
        <strain evidence="20">CHS0354</strain>
        <tissue evidence="20">Mantle</tissue>
    </source>
</reference>
<evidence type="ECO:0000256" key="6">
    <source>
        <dbReference type="ARBA" id="ARBA00022475"/>
    </source>
</evidence>
<dbReference type="InterPro" id="IPR001123">
    <property type="entry name" value="LeuE-type"/>
</dbReference>
<dbReference type="GO" id="GO:0008270">
    <property type="term" value="F:zinc ion binding"/>
    <property type="evidence" value="ECO:0007669"/>
    <property type="project" value="InterPro"/>
</dbReference>
<keyword evidence="7 16" id="KW-0808">Transferase</keyword>
<dbReference type="AlphaFoldDB" id="A0AAE0VN15"/>
<keyword evidence="8 17" id="KW-0812">Transmembrane</keyword>
<keyword evidence="15 16" id="KW-0119">Carbohydrate metabolism</keyword>
<keyword evidence="11" id="KW-0862">Zinc</keyword>
<evidence type="ECO:0000256" key="13">
    <source>
        <dbReference type="ARBA" id="ARBA00023136"/>
    </source>
</evidence>
<dbReference type="GO" id="GO:0006865">
    <property type="term" value="P:amino acid transport"/>
    <property type="evidence" value="ECO:0007669"/>
    <property type="project" value="InterPro"/>
</dbReference>
<feature type="domain" description="Galactose-1-phosphate uridyl transferase C-terminal" evidence="19">
    <location>
        <begin position="300"/>
        <end position="459"/>
    </location>
</feature>
<dbReference type="EMBL" id="JAEAOA010002069">
    <property type="protein sequence ID" value="KAK3584278.1"/>
    <property type="molecule type" value="Genomic_DNA"/>
</dbReference>
<dbReference type="FunFam" id="3.30.428.10:FF:000001">
    <property type="entry name" value="Galactose-1-phosphate uridylyltransferase"/>
    <property type="match status" value="1"/>
</dbReference>
<dbReference type="Proteomes" id="UP001195483">
    <property type="component" value="Unassembled WGS sequence"/>
</dbReference>
<dbReference type="InterPro" id="IPR005850">
    <property type="entry name" value="GalP_Utransf_C"/>
</dbReference>
<dbReference type="Pfam" id="PF02744">
    <property type="entry name" value="GalP_UDP_tr_C"/>
    <property type="match status" value="1"/>
</dbReference>
<keyword evidence="21" id="KW-1185">Reference proteome</keyword>
<protein>
    <recommendedName>
        <fullName evidence="16">Galactose-1-phosphate uridylyltransferase</fullName>
        <ecNumber evidence="16">2.7.7.12</ecNumber>
    </recommendedName>
</protein>
<keyword evidence="13 17" id="KW-0472">Membrane</keyword>
<keyword evidence="9 16" id="KW-0548">Nucleotidyltransferase</keyword>
<evidence type="ECO:0000313" key="21">
    <source>
        <dbReference type="Proteomes" id="UP001195483"/>
    </source>
</evidence>
<evidence type="ECO:0000256" key="9">
    <source>
        <dbReference type="ARBA" id="ARBA00022695"/>
    </source>
</evidence>
<dbReference type="NCBIfam" id="NF008724">
    <property type="entry name" value="PRK11720.1"/>
    <property type="match status" value="1"/>
</dbReference>
<evidence type="ECO:0000256" key="14">
    <source>
        <dbReference type="ARBA" id="ARBA00023144"/>
    </source>
</evidence>
<dbReference type="InterPro" id="IPR019779">
    <property type="entry name" value="GalP_UDPtransf1_His-AS"/>
</dbReference>
<dbReference type="CDD" id="cd00608">
    <property type="entry name" value="GalT"/>
    <property type="match status" value="1"/>
</dbReference>
<dbReference type="EC" id="2.7.7.12" evidence="16"/>
<evidence type="ECO:0000256" key="12">
    <source>
        <dbReference type="ARBA" id="ARBA00022989"/>
    </source>
</evidence>
<evidence type="ECO:0000256" key="3">
    <source>
        <dbReference type="ARBA" id="ARBA00004651"/>
    </source>
</evidence>
<dbReference type="PROSITE" id="PS00117">
    <property type="entry name" value="GAL_P_UDP_TRANSF_I"/>
    <property type="match status" value="1"/>
</dbReference>
<comment type="similarity">
    <text evidence="5 16">Belongs to the galactose-1-phosphate uridylyltransferase type 1 family.</text>
</comment>
<dbReference type="Pfam" id="PF01087">
    <property type="entry name" value="GalP_UDP_transf"/>
    <property type="match status" value="1"/>
</dbReference>
<evidence type="ECO:0000256" key="17">
    <source>
        <dbReference type="SAM" id="Phobius"/>
    </source>
</evidence>